<dbReference type="PROSITE" id="PS50888">
    <property type="entry name" value="BHLH"/>
    <property type="match status" value="1"/>
</dbReference>
<evidence type="ECO:0000259" key="8">
    <source>
        <dbReference type="PROSITE" id="PS50888"/>
    </source>
</evidence>
<dbReference type="Gene3D" id="4.10.280.10">
    <property type="entry name" value="Helix-loop-helix DNA-binding domain"/>
    <property type="match status" value="1"/>
</dbReference>
<dbReference type="AlphaFoldDB" id="A0A9R0S546"/>
<name>A0A9R0S546_TRITD</name>
<dbReference type="Pfam" id="PF22754">
    <property type="entry name" value="bHLH-TF_ACT-like_plant"/>
    <property type="match status" value="1"/>
</dbReference>
<dbReference type="Pfam" id="PF00010">
    <property type="entry name" value="HLH"/>
    <property type="match status" value="1"/>
</dbReference>
<evidence type="ECO:0000256" key="7">
    <source>
        <dbReference type="SAM" id="MobiDB-lite"/>
    </source>
</evidence>
<reference evidence="10 11" key="1">
    <citation type="submission" date="2017-09" db="EMBL/GenBank/DDBJ databases">
        <authorList>
            <consortium name="International Durum Wheat Genome Sequencing Consortium (IDWGSC)"/>
            <person name="Milanesi L."/>
        </authorList>
    </citation>
    <scope>NUCLEOTIDE SEQUENCE [LARGE SCALE GENOMIC DNA]</scope>
    <source>
        <strain evidence="11">cv. Svevo</strain>
    </source>
</reference>
<evidence type="ECO:0000256" key="6">
    <source>
        <dbReference type="SAM" id="Coils"/>
    </source>
</evidence>
<dbReference type="PANTHER" id="PTHR45959">
    <property type="entry name" value="BHLH TRANSCRIPTION FACTOR"/>
    <property type="match status" value="1"/>
</dbReference>
<dbReference type="SMART" id="SM00353">
    <property type="entry name" value="HLH"/>
    <property type="match status" value="1"/>
</dbReference>
<evidence type="ECO:0000256" key="3">
    <source>
        <dbReference type="ARBA" id="ARBA00023015"/>
    </source>
</evidence>
<keyword evidence="4" id="KW-0804">Transcription</keyword>
<feature type="region of interest" description="Disordered" evidence="7">
    <location>
        <begin position="30"/>
        <end position="103"/>
    </location>
</feature>
<evidence type="ECO:0000259" key="9">
    <source>
        <dbReference type="PROSITE" id="PS51671"/>
    </source>
</evidence>
<evidence type="ECO:0000256" key="4">
    <source>
        <dbReference type="ARBA" id="ARBA00023163"/>
    </source>
</evidence>
<dbReference type="EMBL" id="LT934117">
    <property type="protein sequence ID" value="VAH88482.1"/>
    <property type="molecule type" value="Genomic_DNA"/>
</dbReference>
<dbReference type="InterPro" id="IPR036638">
    <property type="entry name" value="HLH_DNA-bd_sf"/>
</dbReference>
<dbReference type="SUPFAM" id="SSF47459">
    <property type="entry name" value="HLH, helix-loop-helix DNA-binding domain"/>
    <property type="match status" value="1"/>
</dbReference>
<evidence type="ECO:0008006" key="12">
    <source>
        <dbReference type="Google" id="ProtNLM"/>
    </source>
</evidence>
<sequence length="350" mass="38346">MEQPNQWLTQTEQEELAYMYQQEGVPVPGMEQQFAEPPLPGHQEQYYTPPMATPSFHPSRSSDFPSFGGSSSLPNLPFGSTTVKNELGQPSPPPPSSNFLSFGAGQAGTLNFSGGAWQHDGVEGTMQLQAPERRSRAPANAQEHVIAERKRREKLQQQFVSLATIVPGLRKVRDKETWLHSRGHHTNCPRRAPLVTLRHCFQTDKISLLGSTIDYVKQLEDKVRALEEQGSRRSSESTTVFESKCRISAADNDAAGPSGSGDAAEDSSPAVEASIRGHTALLKICCKERRGVLVMVLSELENQGLSIINTNVVPFTDSCLNITITVQIEEGFSSAAELVRNLTVALRSFS</sequence>
<keyword evidence="3" id="KW-0805">Transcription regulation</keyword>
<evidence type="ECO:0000256" key="5">
    <source>
        <dbReference type="ARBA" id="ARBA00023242"/>
    </source>
</evidence>
<gene>
    <name evidence="10" type="ORF">TRITD_4Av1G027450</name>
</gene>
<protein>
    <recommendedName>
        <fullName evidence="12">BHLH domain-containing protein</fullName>
    </recommendedName>
</protein>
<dbReference type="OMA" id="MAPNQFH"/>
<feature type="coiled-coil region" evidence="6">
    <location>
        <begin position="209"/>
        <end position="236"/>
    </location>
</feature>
<dbReference type="Gramene" id="TRITD4Av1G027450.1">
    <property type="protein sequence ID" value="TRITD4Av1G027450.1"/>
    <property type="gene ID" value="TRITD4Av1G027450"/>
</dbReference>
<dbReference type="InterPro" id="IPR002912">
    <property type="entry name" value="ACT_dom"/>
</dbReference>
<proteinExistence type="inferred from homology"/>
<keyword evidence="5" id="KW-0539">Nucleus</keyword>
<feature type="domain" description="ACT" evidence="9">
    <location>
        <begin position="281"/>
        <end position="350"/>
    </location>
</feature>
<evidence type="ECO:0000256" key="2">
    <source>
        <dbReference type="ARBA" id="ARBA00005510"/>
    </source>
</evidence>
<keyword evidence="6" id="KW-0175">Coiled coil</keyword>
<dbReference type="GO" id="GO:0046983">
    <property type="term" value="F:protein dimerization activity"/>
    <property type="evidence" value="ECO:0007669"/>
    <property type="project" value="InterPro"/>
</dbReference>
<feature type="compositionally biased region" description="Low complexity" evidence="7">
    <location>
        <begin position="58"/>
        <end position="72"/>
    </location>
</feature>
<dbReference type="InterPro" id="IPR054502">
    <property type="entry name" value="bHLH-TF_ACT-like_plant"/>
</dbReference>
<dbReference type="GO" id="GO:0005634">
    <property type="term" value="C:nucleus"/>
    <property type="evidence" value="ECO:0007669"/>
    <property type="project" value="UniProtKB-SubCell"/>
</dbReference>
<comment type="subcellular location">
    <subcellularLocation>
        <location evidence="1">Nucleus</location>
    </subcellularLocation>
</comment>
<comment type="similarity">
    <text evidence="2">Belongs to the bHLH protein family.</text>
</comment>
<evidence type="ECO:0000313" key="10">
    <source>
        <dbReference type="EMBL" id="VAH88482.1"/>
    </source>
</evidence>
<organism evidence="10 11">
    <name type="scientific">Triticum turgidum subsp. durum</name>
    <name type="common">Durum wheat</name>
    <name type="synonym">Triticum durum</name>
    <dbReference type="NCBI Taxonomy" id="4567"/>
    <lineage>
        <taxon>Eukaryota</taxon>
        <taxon>Viridiplantae</taxon>
        <taxon>Streptophyta</taxon>
        <taxon>Embryophyta</taxon>
        <taxon>Tracheophyta</taxon>
        <taxon>Spermatophyta</taxon>
        <taxon>Magnoliopsida</taxon>
        <taxon>Liliopsida</taxon>
        <taxon>Poales</taxon>
        <taxon>Poaceae</taxon>
        <taxon>BOP clade</taxon>
        <taxon>Pooideae</taxon>
        <taxon>Triticodae</taxon>
        <taxon>Triticeae</taxon>
        <taxon>Triticinae</taxon>
        <taxon>Triticum</taxon>
    </lineage>
</organism>
<dbReference type="InterPro" id="IPR052610">
    <property type="entry name" value="bHLH_transcription_regulator"/>
</dbReference>
<keyword evidence="11" id="KW-1185">Reference proteome</keyword>
<evidence type="ECO:0000313" key="11">
    <source>
        <dbReference type="Proteomes" id="UP000324705"/>
    </source>
</evidence>
<evidence type="ECO:0000256" key="1">
    <source>
        <dbReference type="ARBA" id="ARBA00004123"/>
    </source>
</evidence>
<dbReference type="PANTHER" id="PTHR45959:SF59">
    <property type="entry name" value="BHLH DOMAIN-CONTAINING PROTEIN"/>
    <property type="match status" value="1"/>
</dbReference>
<dbReference type="PROSITE" id="PS51671">
    <property type="entry name" value="ACT"/>
    <property type="match status" value="1"/>
</dbReference>
<dbReference type="Proteomes" id="UP000324705">
    <property type="component" value="Chromosome 4A"/>
</dbReference>
<accession>A0A9R0S546</accession>
<feature type="region of interest" description="Disordered" evidence="7">
    <location>
        <begin position="250"/>
        <end position="270"/>
    </location>
</feature>
<feature type="domain" description="BHLH" evidence="8">
    <location>
        <begin position="139"/>
        <end position="219"/>
    </location>
</feature>
<dbReference type="InterPro" id="IPR011598">
    <property type="entry name" value="bHLH_dom"/>
</dbReference>